<sequence length="75" mass="9031">MSPLKEGMTKKVRRRKDWLNWMMVEVLAVTDELVMEEEAAERERYERAETDISESWTVRSLWQQSRSRGTGKQQR</sequence>
<dbReference type="EMBL" id="CM017875">
    <property type="protein sequence ID" value="KAG1338428.1"/>
    <property type="molecule type" value="Genomic_DNA"/>
</dbReference>
<reference evidence="1" key="1">
    <citation type="journal article" date="2017" name="Gigascience">
        <title>The genome draft of coconut (Cocos nucifera).</title>
        <authorList>
            <person name="Xiao Y."/>
            <person name="Xu P."/>
            <person name="Fan H."/>
            <person name="Baudouin L."/>
            <person name="Xia W."/>
            <person name="Bocs S."/>
            <person name="Xu J."/>
            <person name="Li Q."/>
            <person name="Guo A."/>
            <person name="Zhou L."/>
            <person name="Li J."/>
            <person name="Wu Y."/>
            <person name="Ma Z."/>
            <person name="Armero A."/>
            <person name="Issali A.E."/>
            <person name="Liu N."/>
            <person name="Peng M."/>
            <person name="Yang Y."/>
        </authorList>
    </citation>
    <scope>NUCLEOTIDE SEQUENCE</scope>
    <source>
        <tissue evidence="1">Spear leaf of Hainan Tall coconut</tissue>
    </source>
</reference>
<evidence type="ECO:0000313" key="1">
    <source>
        <dbReference type="EMBL" id="KAG1338428.1"/>
    </source>
</evidence>
<keyword evidence="2" id="KW-1185">Reference proteome</keyword>
<dbReference type="Proteomes" id="UP000797356">
    <property type="component" value="Chromosome 4"/>
</dbReference>
<name>A0A8K0I6S9_COCNU</name>
<protein>
    <submittedName>
        <fullName evidence="1">Uncharacterized protein</fullName>
    </submittedName>
</protein>
<accession>A0A8K0I6S9</accession>
<dbReference type="AlphaFoldDB" id="A0A8K0I6S9"/>
<proteinExistence type="predicted"/>
<organism evidence="1 2">
    <name type="scientific">Cocos nucifera</name>
    <name type="common">Coconut palm</name>
    <dbReference type="NCBI Taxonomy" id="13894"/>
    <lineage>
        <taxon>Eukaryota</taxon>
        <taxon>Viridiplantae</taxon>
        <taxon>Streptophyta</taxon>
        <taxon>Embryophyta</taxon>
        <taxon>Tracheophyta</taxon>
        <taxon>Spermatophyta</taxon>
        <taxon>Magnoliopsida</taxon>
        <taxon>Liliopsida</taxon>
        <taxon>Arecaceae</taxon>
        <taxon>Arecoideae</taxon>
        <taxon>Cocoseae</taxon>
        <taxon>Attaleinae</taxon>
        <taxon>Cocos</taxon>
    </lineage>
</organism>
<reference evidence="1" key="2">
    <citation type="submission" date="2019-07" db="EMBL/GenBank/DDBJ databases">
        <authorList>
            <person name="Yang Y."/>
            <person name="Bocs S."/>
            <person name="Baudouin L."/>
        </authorList>
    </citation>
    <scope>NUCLEOTIDE SEQUENCE</scope>
    <source>
        <tissue evidence="1">Spear leaf of Hainan Tall coconut</tissue>
    </source>
</reference>
<evidence type="ECO:0000313" key="2">
    <source>
        <dbReference type="Proteomes" id="UP000797356"/>
    </source>
</evidence>
<gene>
    <name evidence="1" type="ORF">COCNU_04G007340</name>
</gene>
<comment type="caution">
    <text evidence="1">The sequence shown here is derived from an EMBL/GenBank/DDBJ whole genome shotgun (WGS) entry which is preliminary data.</text>
</comment>